<dbReference type="NCBIfam" id="NF001908">
    <property type="entry name" value="PRK00668.1"/>
    <property type="match status" value="1"/>
</dbReference>
<name>A0A815KNI0_9BILA</name>
<evidence type="ECO:0000256" key="4">
    <source>
        <dbReference type="ARBA" id="ARBA00022741"/>
    </source>
</evidence>
<dbReference type="GO" id="GO:0005524">
    <property type="term" value="F:ATP binding"/>
    <property type="evidence" value="ECO:0007669"/>
    <property type="project" value="UniProtKB-KW"/>
</dbReference>
<dbReference type="HAMAP" id="MF_00451">
    <property type="entry name" value="NDP_kinase"/>
    <property type="match status" value="1"/>
</dbReference>
<dbReference type="SUPFAM" id="SSF54919">
    <property type="entry name" value="Nucleoside diphosphate kinase, NDK"/>
    <property type="match status" value="1"/>
</dbReference>
<dbReference type="OrthoDB" id="2162449at2759"/>
<evidence type="ECO:0000313" key="13">
    <source>
        <dbReference type="Proteomes" id="UP000663829"/>
    </source>
</evidence>
<evidence type="ECO:0000259" key="10">
    <source>
        <dbReference type="SMART" id="SM00562"/>
    </source>
</evidence>
<dbReference type="Proteomes" id="UP000663829">
    <property type="component" value="Unassembled WGS sequence"/>
</dbReference>
<dbReference type="GO" id="GO:0006241">
    <property type="term" value="P:CTP biosynthetic process"/>
    <property type="evidence" value="ECO:0007669"/>
    <property type="project" value="InterPro"/>
</dbReference>
<feature type="binding site" evidence="7">
    <location>
        <position position="13"/>
    </location>
    <ligand>
        <name>ATP</name>
        <dbReference type="ChEBI" id="CHEBI:30616"/>
    </ligand>
</feature>
<dbReference type="InterPro" id="IPR001564">
    <property type="entry name" value="Nucleoside_diP_kinase"/>
</dbReference>
<dbReference type="Gene3D" id="3.30.70.141">
    <property type="entry name" value="Nucleoside diphosphate kinase-like domain"/>
    <property type="match status" value="1"/>
</dbReference>
<dbReference type="EC" id="2.7.4.6" evidence="9"/>
<dbReference type="PROSITE" id="PS51374">
    <property type="entry name" value="NDPK_LIKE"/>
    <property type="match status" value="1"/>
</dbReference>
<accession>A0A815KNI0</accession>
<dbReference type="Pfam" id="PF00334">
    <property type="entry name" value="NDK"/>
    <property type="match status" value="1"/>
</dbReference>
<dbReference type="PRINTS" id="PR01243">
    <property type="entry name" value="NUCDPKINASE"/>
</dbReference>
<feature type="binding site" evidence="7">
    <location>
        <position position="106"/>
    </location>
    <ligand>
        <name>ATP</name>
        <dbReference type="ChEBI" id="CHEBI:30616"/>
    </ligand>
</feature>
<evidence type="ECO:0000256" key="5">
    <source>
        <dbReference type="ARBA" id="ARBA00022777"/>
    </source>
</evidence>
<dbReference type="AlphaFoldDB" id="A0A815KNI0"/>
<dbReference type="CDD" id="cd04413">
    <property type="entry name" value="NDPk_I"/>
    <property type="match status" value="1"/>
</dbReference>
<keyword evidence="3 9" id="KW-0808">Transferase</keyword>
<feature type="binding site" evidence="7">
    <location>
        <position position="89"/>
    </location>
    <ligand>
        <name>ATP</name>
        <dbReference type="ChEBI" id="CHEBI:30616"/>
    </ligand>
</feature>
<comment type="similarity">
    <text evidence="2 7 8">Belongs to the NDK family.</text>
</comment>
<dbReference type="FunFam" id="3.30.70.141:FF:000002">
    <property type="entry name" value="Nucleoside diphosphate kinase"/>
    <property type="match status" value="1"/>
</dbReference>
<feature type="domain" description="Nucleoside diphosphate kinase-like" evidence="10">
    <location>
        <begin position="5"/>
        <end position="142"/>
    </location>
</feature>
<dbReference type="InterPro" id="IPR036850">
    <property type="entry name" value="NDK-like_dom_sf"/>
</dbReference>
<dbReference type="GO" id="GO:0006183">
    <property type="term" value="P:GTP biosynthetic process"/>
    <property type="evidence" value="ECO:0007669"/>
    <property type="project" value="InterPro"/>
</dbReference>
<dbReference type="EMBL" id="CAJNOQ010017410">
    <property type="protein sequence ID" value="CAF1398702.1"/>
    <property type="molecule type" value="Genomic_DNA"/>
</dbReference>
<dbReference type="Proteomes" id="UP000681722">
    <property type="component" value="Unassembled WGS sequence"/>
</dbReference>
<dbReference type="EMBL" id="CAJOBC010082830">
    <property type="protein sequence ID" value="CAF4292757.1"/>
    <property type="molecule type" value="Genomic_DNA"/>
</dbReference>
<evidence type="ECO:0000256" key="6">
    <source>
        <dbReference type="ARBA" id="ARBA00022840"/>
    </source>
</evidence>
<keyword evidence="6 9" id="KW-0067">ATP-binding</keyword>
<feature type="binding site" evidence="7">
    <location>
        <position position="116"/>
    </location>
    <ligand>
        <name>ATP</name>
        <dbReference type="ChEBI" id="CHEBI:30616"/>
    </ligand>
</feature>
<sequence>MGDIHERTLILVKPDGVARGLTGEIIKRFEHRGYKPVAIKLLLPTKALLEQHYEEHKGKKFYDALVAFSESGPVVAMVWEGFGVIANARKMLGATDPAKAEPGTIRGDHAIATGRNVVHGSDSEKAAKREIDLWFRPEEVTRWTSAAGKWIHE</sequence>
<keyword evidence="13" id="KW-1185">Reference proteome</keyword>
<dbReference type="PANTHER" id="PTHR11349">
    <property type="entry name" value="NUCLEOSIDE DIPHOSPHATE KINASE"/>
    <property type="match status" value="1"/>
</dbReference>
<comment type="catalytic activity">
    <reaction evidence="9">
        <text>a 2'-deoxyribonucleoside 5'-diphosphate + ATP = a 2'-deoxyribonucleoside 5'-triphosphate + ADP</text>
        <dbReference type="Rhea" id="RHEA:44640"/>
        <dbReference type="ChEBI" id="CHEBI:30616"/>
        <dbReference type="ChEBI" id="CHEBI:61560"/>
        <dbReference type="ChEBI" id="CHEBI:73316"/>
        <dbReference type="ChEBI" id="CHEBI:456216"/>
        <dbReference type="EC" id="2.7.4.6"/>
    </reaction>
</comment>
<dbReference type="InterPro" id="IPR023005">
    <property type="entry name" value="Nucleoside_diP_kinase_AS"/>
</dbReference>
<keyword evidence="4 9" id="KW-0547">Nucleotide-binding</keyword>
<feature type="binding site" evidence="7">
    <location>
        <position position="61"/>
    </location>
    <ligand>
        <name>ATP</name>
        <dbReference type="ChEBI" id="CHEBI:30616"/>
    </ligand>
</feature>
<evidence type="ECO:0000256" key="8">
    <source>
        <dbReference type="RuleBase" id="RU004011"/>
    </source>
</evidence>
<dbReference type="GO" id="GO:0004550">
    <property type="term" value="F:nucleoside diphosphate kinase activity"/>
    <property type="evidence" value="ECO:0007669"/>
    <property type="project" value="UniProtKB-EC"/>
</dbReference>
<evidence type="ECO:0000256" key="1">
    <source>
        <dbReference type="ARBA" id="ARBA00001946"/>
    </source>
</evidence>
<protein>
    <recommendedName>
        <fullName evidence="9">Nucleoside diphosphate kinase</fullName>
        <ecNumber evidence="9">2.7.4.6</ecNumber>
    </recommendedName>
</protein>
<evidence type="ECO:0000313" key="12">
    <source>
        <dbReference type="EMBL" id="CAF4292757.1"/>
    </source>
</evidence>
<feature type="binding site" evidence="7">
    <location>
        <position position="95"/>
    </location>
    <ligand>
        <name>ATP</name>
        <dbReference type="ChEBI" id="CHEBI:30616"/>
    </ligand>
</feature>
<evidence type="ECO:0000313" key="11">
    <source>
        <dbReference type="EMBL" id="CAF1398702.1"/>
    </source>
</evidence>
<organism evidence="11 13">
    <name type="scientific">Didymodactylos carnosus</name>
    <dbReference type="NCBI Taxonomy" id="1234261"/>
    <lineage>
        <taxon>Eukaryota</taxon>
        <taxon>Metazoa</taxon>
        <taxon>Spiralia</taxon>
        <taxon>Gnathifera</taxon>
        <taxon>Rotifera</taxon>
        <taxon>Eurotatoria</taxon>
        <taxon>Bdelloidea</taxon>
        <taxon>Philodinida</taxon>
        <taxon>Philodinidae</taxon>
        <taxon>Didymodactylos</taxon>
    </lineage>
</organism>
<feature type="active site" description="Pros-phosphohistidine intermediate" evidence="7">
    <location>
        <position position="119"/>
    </location>
</feature>
<evidence type="ECO:0000256" key="3">
    <source>
        <dbReference type="ARBA" id="ARBA00022679"/>
    </source>
</evidence>
<keyword evidence="5 9" id="KW-0418">Kinase</keyword>
<gene>
    <name evidence="11" type="ORF">GPM918_LOCUS33157</name>
    <name evidence="12" type="ORF">SRO942_LOCUS33839</name>
</gene>
<evidence type="ECO:0000256" key="7">
    <source>
        <dbReference type="PROSITE-ProRule" id="PRU00706"/>
    </source>
</evidence>
<dbReference type="InterPro" id="IPR034907">
    <property type="entry name" value="NDK-like_dom"/>
</dbReference>
<evidence type="ECO:0000256" key="9">
    <source>
        <dbReference type="RuleBase" id="RU004013"/>
    </source>
</evidence>
<reference evidence="11" key="1">
    <citation type="submission" date="2021-02" db="EMBL/GenBank/DDBJ databases">
        <authorList>
            <person name="Nowell W R."/>
        </authorList>
    </citation>
    <scope>NUCLEOTIDE SEQUENCE</scope>
</reference>
<dbReference type="SMART" id="SM00562">
    <property type="entry name" value="NDK"/>
    <property type="match status" value="1"/>
</dbReference>
<dbReference type="GO" id="GO:0006228">
    <property type="term" value="P:UTP biosynthetic process"/>
    <property type="evidence" value="ECO:0007669"/>
    <property type="project" value="InterPro"/>
</dbReference>
<proteinExistence type="inferred from homology"/>
<comment type="cofactor">
    <cofactor evidence="1">
        <name>Mg(2+)</name>
        <dbReference type="ChEBI" id="CHEBI:18420"/>
    </cofactor>
</comment>
<dbReference type="PROSITE" id="PS00469">
    <property type="entry name" value="NDPK"/>
    <property type="match status" value="1"/>
</dbReference>
<evidence type="ECO:0000256" key="2">
    <source>
        <dbReference type="ARBA" id="ARBA00008142"/>
    </source>
</evidence>
<comment type="caution">
    <text evidence="11">The sequence shown here is derived from an EMBL/GenBank/DDBJ whole genome shotgun (WGS) entry which is preliminary data.</text>
</comment>